<dbReference type="InterPro" id="IPR036629">
    <property type="entry name" value="YjbJ_sf"/>
</dbReference>
<proteinExistence type="inferred from homology"/>
<protein>
    <submittedName>
        <fullName evidence="4">CsbD family protein</fullName>
    </submittedName>
</protein>
<dbReference type="OrthoDB" id="9796058at2"/>
<evidence type="ECO:0000256" key="2">
    <source>
        <dbReference type="SAM" id="MobiDB-lite"/>
    </source>
</evidence>
<comment type="caution">
    <text evidence="4">The sequence shown here is derived from an EMBL/GenBank/DDBJ whole genome shotgun (WGS) entry which is preliminary data.</text>
</comment>
<feature type="domain" description="CsbD-like" evidence="3">
    <location>
        <begin position="26"/>
        <end position="74"/>
    </location>
</feature>
<dbReference type="InterPro" id="IPR008462">
    <property type="entry name" value="CsbD"/>
</dbReference>
<feature type="compositionally biased region" description="Polar residues" evidence="2">
    <location>
        <begin position="15"/>
        <end position="26"/>
    </location>
</feature>
<feature type="region of interest" description="Disordered" evidence="2">
    <location>
        <begin position="1"/>
        <end position="26"/>
    </location>
</feature>
<dbReference type="Proteomes" id="UP000306196">
    <property type="component" value="Unassembled WGS sequence"/>
</dbReference>
<keyword evidence="5" id="KW-1185">Reference proteome</keyword>
<dbReference type="PANTHER" id="PTHR34977">
    <property type="entry name" value="UPF0337 PROTEIN YJBJ"/>
    <property type="match status" value="1"/>
</dbReference>
<reference evidence="4 5" key="1">
    <citation type="submission" date="2019-05" db="EMBL/GenBank/DDBJ databases">
        <title>Verrucobacter flavum gen. nov., sp. nov. a new member of the family Verrucomicrobiaceae.</title>
        <authorList>
            <person name="Szuroczki S."/>
            <person name="Abbaszade G."/>
            <person name="Szabo A."/>
            <person name="Felfoldi T."/>
            <person name="Schumann P."/>
            <person name="Boka K."/>
            <person name="Keki Z."/>
            <person name="Toumi M."/>
            <person name="Toth E."/>
        </authorList>
    </citation>
    <scope>NUCLEOTIDE SEQUENCE [LARGE SCALE GENOMIC DNA]</scope>
    <source>
        <strain evidence="4 5">MG-N-17</strain>
    </source>
</reference>
<dbReference type="AlphaFoldDB" id="A0A5R8KCR1"/>
<dbReference type="PANTHER" id="PTHR34977:SF1">
    <property type="entry name" value="UPF0337 PROTEIN YJBJ"/>
    <property type="match status" value="1"/>
</dbReference>
<dbReference type="InterPro" id="IPR050423">
    <property type="entry name" value="UPF0337_stress_rsp"/>
</dbReference>
<name>A0A5R8KCR1_9BACT</name>
<evidence type="ECO:0000256" key="1">
    <source>
        <dbReference type="ARBA" id="ARBA00009129"/>
    </source>
</evidence>
<dbReference type="Gene3D" id="1.10.1470.10">
    <property type="entry name" value="YjbJ"/>
    <property type="match status" value="1"/>
</dbReference>
<organism evidence="4 5">
    <name type="scientific">Phragmitibacter flavus</name>
    <dbReference type="NCBI Taxonomy" id="2576071"/>
    <lineage>
        <taxon>Bacteria</taxon>
        <taxon>Pseudomonadati</taxon>
        <taxon>Verrucomicrobiota</taxon>
        <taxon>Verrucomicrobiia</taxon>
        <taxon>Verrucomicrobiales</taxon>
        <taxon>Verrucomicrobiaceae</taxon>
        <taxon>Phragmitibacter</taxon>
    </lineage>
</organism>
<gene>
    <name evidence="4" type="ORF">FEM03_15100</name>
</gene>
<dbReference type="EMBL" id="VAUV01000010">
    <property type="protein sequence ID" value="TLD70096.1"/>
    <property type="molecule type" value="Genomic_DNA"/>
</dbReference>
<evidence type="ECO:0000313" key="4">
    <source>
        <dbReference type="EMBL" id="TLD70096.1"/>
    </source>
</evidence>
<feature type="compositionally biased region" description="Basic and acidic residues" evidence="2">
    <location>
        <begin position="1"/>
        <end position="13"/>
    </location>
</feature>
<dbReference type="Pfam" id="PF05532">
    <property type="entry name" value="CsbD"/>
    <property type="match status" value="1"/>
</dbReference>
<comment type="similarity">
    <text evidence="1">Belongs to the UPF0337 (CsbD) family.</text>
</comment>
<accession>A0A5R8KCR1</accession>
<sequence length="80" mass="9275">MQDEAIEARREVVDTATSSPDSLQWKGNWNETKGRIKQRFADLTDDDLLYQEGKEEELLGRLQQRLGKTREEIEAILNTP</sequence>
<evidence type="ECO:0000259" key="3">
    <source>
        <dbReference type="Pfam" id="PF05532"/>
    </source>
</evidence>
<dbReference type="SUPFAM" id="SSF69047">
    <property type="entry name" value="Hypothetical protein YjbJ"/>
    <property type="match status" value="1"/>
</dbReference>
<evidence type="ECO:0000313" key="5">
    <source>
        <dbReference type="Proteomes" id="UP000306196"/>
    </source>
</evidence>